<dbReference type="Gene3D" id="3.30.420.10">
    <property type="entry name" value="Ribonuclease H-like superfamily/Ribonuclease H"/>
    <property type="match status" value="1"/>
</dbReference>
<dbReference type="EMBL" id="SSTE01017061">
    <property type="protein sequence ID" value="KAA0040818.1"/>
    <property type="molecule type" value="Genomic_DNA"/>
</dbReference>
<dbReference type="SUPFAM" id="SSF53098">
    <property type="entry name" value="Ribonuclease H-like"/>
    <property type="match status" value="1"/>
</dbReference>
<dbReference type="AlphaFoldDB" id="A0A5A7TD06"/>
<comment type="caution">
    <text evidence="1">The sequence shown here is derived from an EMBL/GenBank/DDBJ whole genome shotgun (WGS) entry which is preliminary data.</text>
</comment>
<evidence type="ECO:0000313" key="4">
    <source>
        <dbReference type="Proteomes" id="UP000321947"/>
    </source>
</evidence>
<gene>
    <name evidence="2" type="ORF">E5676_scaffold306G00420</name>
    <name evidence="1" type="ORF">E6C27_scaffold333G00370</name>
</gene>
<dbReference type="Proteomes" id="UP000321947">
    <property type="component" value="Unassembled WGS sequence"/>
</dbReference>
<reference evidence="3 4" key="1">
    <citation type="submission" date="2019-08" db="EMBL/GenBank/DDBJ databases">
        <title>Draft genome sequences of two oriental melons (Cucumis melo L. var makuwa).</title>
        <authorList>
            <person name="Kwon S.-Y."/>
        </authorList>
    </citation>
    <scope>NUCLEOTIDE SEQUENCE [LARGE SCALE GENOMIC DNA]</scope>
    <source>
        <strain evidence="4">cv. Chang Bougi</strain>
        <strain evidence="3">cv. SW 3</strain>
        <tissue evidence="1">Leaf</tissue>
    </source>
</reference>
<sequence length="120" mass="14380">MAKLLVKYNINHRVATAYHPQTNGQAEVSNREMKKILEKMVTFFRKDWADHLGSTLWTYRNKYKTPLEMSRYALDFGKACNLPIKLEHKVLWVCKKLNFDNHDIEEAKLLQLHEFQQWRS</sequence>
<dbReference type="OrthoDB" id="1903608at2759"/>
<name>A0A5A7TD06_CUCMM</name>
<evidence type="ECO:0000313" key="1">
    <source>
        <dbReference type="EMBL" id="KAA0040818.1"/>
    </source>
</evidence>
<proteinExistence type="predicted"/>
<evidence type="ECO:0000313" key="3">
    <source>
        <dbReference type="Proteomes" id="UP000321393"/>
    </source>
</evidence>
<dbReference type="InterPro" id="IPR012337">
    <property type="entry name" value="RNaseH-like_sf"/>
</dbReference>
<evidence type="ECO:0000313" key="2">
    <source>
        <dbReference type="EMBL" id="TYK17795.1"/>
    </source>
</evidence>
<dbReference type="PANTHER" id="PTHR48475:SF1">
    <property type="entry name" value="RNASE H TYPE-1 DOMAIN-CONTAINING PROTEIN"/>
    <property type="match status" value="1"/>
</dbReference>
<dbReference type="GO" id="GO:0003676">
    <property type="term" value="F:nucleic acid binding"/>
    <property type="evidence" value="ECO:0007669"/>
    <property type="project" value="InterPro"/>
</dbReference>
<dbReference type="PANTHER" id="PTHR48475">
    <property type="entry name" value="RIBONUCLEASE H"/>
    <property type="match status" value="1"/>
</dbReference>
<dbReference type="EMBL" id="SSTD01007940">
    <property type="protein sequence ID" value="TYK17795.1"/>
    <property type="molecule type" value="Genomic_DNA"/>
</dbReference>
<protein>
    <submittedName>
        <fullName evidence="1">Pol polyprotein</fullName>
    </submittedName>
</protein>
<dbReference type="InterPro" id="IPR036397">
    <property type="entry name" value="RNaseH_sf"/>
</dbReference>
<dbReference type="Proteomes" id="UP000321393">
    <property type="component" value="Unassembled WGS sequence"/>
</dbReference>
<accession>A0A5A7TD06</accession>
<organism evidence="1 3">
    <name type="scientific">Cucumis melo var. makuwa</name>
    <name type="common">Oriental melon</name>
    <dbReference type="NCBI Taxonomy" id="1194695"/>
    <lineage>
        <taxon>Eukaryota</taxon>
        <taxon>Viridiplantae</taxon>
        <taxon>Streptophyta</taxon>
        <taxon>Embryophyta</taxon>
        <taxon>Tracheophyta</taxon>
        <taxon>Spermatophyta</taxon>
        <taxon>Magnoliopsida</taxon>
        <taxon>eudicotyledons</taxon>
        <taxon>Gunneridae</taxon>
        <taxon>Pentapetalae</taxon>
        <taxon>rosids</taxon>
        <taxon>fabids</taxon>
        <taxon>Cucurbitales</taxon>
        <taxon>Cucurbitaceae</taxon>
        <taxon>Benincaseae</taxon>
        <taxon>Cucumis</taxon>
    </lineage>
</organism>